<proteinExistence type="predicted"/>
<name>A0A1A9RIT8_EIKCO</name>
<dbReference type="InterPro" id="IPR011990">
    <property type="entry name" value="TPR-like_helical_dom_sf"/>
</dbReference>
<dbReference type="Gene3D" id="1.25.40.10">
    <property type="entry name" value="Tetratricopeptide repeat domain"/>
    <property type="match status" value="1"/>
</dbReference>
<dbReference type="OrthoDB" id="6188198at2"/>
<feature type="compositionally biased region" description="Low complexity" evidence="1">
    <location>
        <begin position="106"/>
        <end position="119"/>
    </location>
</feature>
<dbReference type="SUPFAM" id="SSF48452">
    <property type="entry name" value="TPR-like"/>
    <property type="match status" value="1"/>
</dbReference>
<accession>A0A1A9RIT8</accession>
<protein>
    <recommendedName>
        <fullName evidence="4">Tetratricopeptide repeat protein</fullName>
    </recommendedName>
</protein>
<evidence type="ECO:0000313" key="3">
    <source>
        <dbReference type="Proteomes" id="UP000077589"/>
    </source>
</evidence>
<gene>
    <name evidence="2" type="ORF">A7P90_06885</name>
</gene>
<dbReference type="AlphaFoldDB" id="A0A1A9RIT8"/>
<organism evidence="2 3">
    <name type="scientific">Eikenella corrodens</name>
    <dbReference type="NCBI Taxonomy" id="539"/>
    <lineage>
        <taxon>Bacteria</taxon>
        <taxon>Pseudomonadati</taxon>
        <taxon>Pseudomonadota</taxon>
        <taxon>Betaproteobacteria</taxon>
        <taxon>Neisseriales</taxon>
        <taxon>Neisseriaceae</taxon>
        <taxon>Eikenella</taxon>
    </lineage>
</organism>
<comment type="caution">
    <text evidence="2">The sequence shown here is derived from an EMBL/GenBank/DDBJ whole genome shotgun (WGS) entry which is preliminary data.</text>
</comment>
<dbReference type="EMBL" id="LXSG01000033">
    <property type="protein sequence ID" value="OAM18642.1"/>
    <property type="molecule type" value="Genomic_DNA"/>
</dbReference>
<sequence length="880" mass="99256">MESLMSQTIIALSSAEQLSALIPGWQQHNIQFANTSEHLNLFQSADCILCLPDTPALLLGAAWQHFPESRFFIIQDKQQWLDGQTRQSVDFNQALSAFKQSEKKQQAAAALPKQTQTKQPSNPSNEMTDSALLFEIFKFATWGLDSKDNREKVGELLYLAAQRSKELASRAQQRKKQGERARLLALELEALFKKGNQTALDTWFDGQQARPELSQLIKKHLTIRLDKLNKKKDKKKTFTPAPHCTVRPPEFTRHHPNSLRHLPIHSNWEIVIDETGIEFEQTKDLSINDYSLGRYVALAIPQGKAKLDKLPETFHSAEEKPELLDKIINNILSQPVGVLGITAKDPLSFNRPRWFSGVYRLLQLALRLLPLPNEGSKQVHVFIEQRSGFDTDTDLQVLKQLLLSELQSIDEARFSQLLLSLEITPKGKHPYLAHVDALAHCWGGSSAKQRLTKAQFKGHCFLTPESGDLERIYAALDGKTALSPHDWFQAVCALPGEPEHSLLREAMRQLGERCQTQPKIWQNYLQTVRQRLNEKDYRPQALDEILGWLQTHAPAENKLPPLLQLRFQAVRLAADNHQGRMRLETVQNLLDLGDKLQHEAAPEVAQVYNRLAVAATNIYEFNHAKQILQHALKLPEIAVGRQQYGRLLSGMGQIHAFLGEHQTAASFFTQSVEKFEKLSDPTSAQKDIRQTCLYRLHNALDAGETWENIQPLATSVFGSSLDKAANKFSSSLDDRFTHHALLRLFAAYPQQTESAQKIYLGNEADWQSEAGYPWQLIHLWRGWLAHFAGNDFIAAEAFNLALDEEADGLTLQWIALTTAVLAERLGLGKSSPYPIAAEAARLETEFPQAPHAALQALQKSEAQPEKLLAALKACLPFNFK</sequence>
<evidence type="ECO:0000313" key="2">
    <source>
        <dbReference type="EMBL" id="OAM18642.1"/>
    </source>
</evidence>
<feature type="region of interest" description="Disordered" evidence="1">
    <location>
        <begin position="106"/>
        <end position="125"/>
    </location>
</feature>
<dbReference type="Proteomes" id="UP000077589">
    <property type="component" value="Unassembled WGS sequence"/>
</dbReference>
<evidence type="ECO:0008006" key="4">
    <source>
        <dbReference type="Google" id="ProtNLM"/>
    </source>
</evidence>
<evidence type="ECO:0000256" key="1">
    <source>
        <dbReference type="SAM" id="MobiDB-lite"/>
    </source>
</evidence>
<reference evidence="3" key="1">
    <citation type="submission" date="2016-05" db="EMBL/GenBank/DDBJ databases">
        <title>Draft genome of Corynebacterium afermentans subsp. afermentans LCDC 88199T.</title>
        <authorList>
            <person name="Bernier A.-M."/>
            <person name="Bernard K."/>
        </authorList>
    </citation>
    <scope>NUCLEOTIDE SEQUENCE [LARGE SCALE GENOMIC DNA]</scope>
    <source>
        <strain evidence="3">NML04-0072</strain>
    </source>
</reference>